<reference evidence="4" key="1">
    <citation type="submission" date="2025-08" db="UniProtKB">
        <authorList>
            <consortium name="RefSeq"/>
        </authorList>
    </citation>
    <scope>IDENTIFICATION</scope>
</reference>
<keyword evidence="1" id="KW-1015">Disulfide bond</keyword>
<dbReference type="InterPro" id="IPR001254">
    <property type="entry name" value="Trypsin_dom"/>
</dbReference>
<evidence type="ECO:0000313" key="3">
    <source>
        <dbReference type="Proteomes" id="UP000695007"/>
    </source>
</evidence>
<dbReference type="Pfam" id="PF00089">
    <property type="entry name" value="Trypsin"/>
    <property type="match status" value="1"/>
</dbReference>
<dbReference type="GO" id="GO:0006508">
    <property type="term" value="P:proteolysis"/>
    <property type="evidence" value="ECO:0007669"/>
    <property type="project" value="InterPro"/>
</dbReference>
<dbReference type="InterPro" id="IPR043504">
    <property type="entry name" value="Peptidase_S1_PA_chymotrypsin"/>
</dbReference>
<dbReference type="SUPFAM" id="SSF50494">
    <property type="entry name" value="Trypsin-like serine proteases"/>
    <property type="match status" value="1"/>
</dbReference>
<evidence type="ECO:0000256" key="1">
    <source>
        <dbReference type="ARBA" id="ARBA00023157"/>
    </source>
</evidence>
<organism evidence="3 4">
    <name type="scientific">Ceratosolen solmsi marchali</name>
    <dbReference type="NCBI Taxonomy" id="326594"/>
    <lineage>
        <taxon>Eukaryota</taxon>
        <taxon>Metazoa</taxon>
        <taxon>Ecdysozoa</taxon>
        <taxon>Arthropoda</taxon>
        <taxon>Hexapoda</taxon>
        <taxon>Insecta</taxon>
        <taxon>Pterygota</taxon>
        <taxon>Neoptera</taxon>
        <taxon>Endopterygota</taxon>
        <taxon>Hymenoptera</taxon>
        <taxon>Apocrita</taxon>
        <taxon>Proctotrupomorpha</taxon>
        <taxon>Chalcidoidea</taxon>
        <taxon>Agaonidae</taxon>
        <taxon>Agaoninae</taxon>
        <taxon>Ceratosolen</taxon>
    </lineage>
</organism>
<evidence type="ECO:0000313" key="4">
    <source>
        <dbReference type="RefSeq" id="XP_011496144.1"/>
    </source>
</evidence>
<evidence type="ECO:0000259" key="2">
    <source>
        <dbReference type="Pfam" id="PF00089"/>
    </source>
</evidence>
<dbReference type="Gene3D" id="2.40.10.10">
    <property type="entry name" value="Trypsin-like serine proteases"/>
    <property type="match status" value="1"/>
</dbReference>
<keyword evidence="3" id="KW-1185">Reference proteome</keyword>
<dbReference type="AlphaFoldDB" id="A0AAJ6YDN0"/>
<name>A0AAJ6YDN0_9HYME</name>
<dbReference type="PANTHER" id="PTHR24252:SF7">
    <property type="entry name" value="HYALIN"/>
    <property type="match status" value="1"/>
</dbReference>
<gene>
    <name evidence="4" type="primary">LOC105360843</name>
</gene>
<protein>
    <submittedName>
        <fullName evidence="4">Serine protease snake-like</fullName>
    </submittedName>
</protein>
<dbReference type="GO" id="GO:0004252">
    <property type="term" value="F:serine-type endopeptidase activity"/>
    <property type="evidence" value="ECO:0007669"/>
    <property type="project" value="InterPro"/>
</dbReference>
<sequence length="170" mass="19372">MEVQGDALNYRSVPLESWRYNKANAFLHPRDVVLSKISLKLFVVQKILSLSLKDLLKKVKLGTVHLNDNAQYVQHIAIDKIISHPKYKRSMNYYDIAILKLKRPINISKNIMPICLQTKPIPNLQQLVNMSLIVTGWGATSFEDEGSEILKKTPSLQIEVISKTVGTRNF</sequence>
<dbReference type="KEGG" id="csol:105360843"/>
<feature type="domain" description="Peptidase S1" evidence="2">
    <location>
        <begin position="58"/>
        <end position="150"/>
    </location>
</feature>
<proteinExistence type="predicted"/>
<accession>A0AAJ6YDN0</accession>
<dbReference type="PANTHER" id="PTHR24252">
    <property type="entry name" value="ACROSIN-RELATED"/>
    <property type="match status" value="1"/>
</dbReference>
<dbReference type="Proteomes" id="UP000695007">
    <property type="component" value="Unplaced"/>
</dbReference>
<dbReference type="GeneID" id="105360843"/>
<dbReference type="RefSeq" id="XP_011496144.1">
    <property type="nucleotide sequence ID" value="XM_011497842.1"/>
</dbReference>
<dbReference type="InterPro" id="IPR009003">
    <property type="entry name" value="Peptidase_S1_PA"/>
</dbReference>